<name>A0A7U4E9V1_MYCPK</name>
<dbReference type="AlphaFoldDB" id="A0A7U4E9V1"/>
<sequence length="431" mass="50002">MKLKRNLSLVGVSLFVIPITLQTANHTYTKIVNKNSDLKVFKSAADEIDEHSKLVDDAFSGQKQEEYFKNASDLKFEDLYSESEYNYDNQQIKKSFNYTNLAKFSASNDEINKKQAIKDNYEKIISGKLKVSDILNDAKNMLLSHKKEFISFKKELDKSIKLYELEHLSEPEDKYTENELKHIQTYKSLTMSSDWKNKSISRDDIESVLKLEKLQWKLDEYITHKKSFVDIKVAITAIAWGTVAFYTASWWMFGGNIPFIVAATLQATTLTILTIKSREEIDFLTGTVNEIKEKIKKQDSKTLFKFIKDFLRIEFYKNLKDLLEIYLDKFLEFVVSKEGFEYEFLYNIIRQIKSLPDEIEYFLPKYYDNKFNEVISKINITIALTVAKNVVFATTAWASPAILQVINYASLIEETAEKVISLAKLGLARLI</sequence>
<dbReference type="RefSeq" id="WP_014035395.1">
    <property type="nucleotide sequence ID" value="NC_015946.1"/>
</dbReference>
<evidence type="ECO:0000313" key="2">
    <source>
        <dbReference type="Proteomes" id="UP000008907"/>
    </source>
</evidence>
<dbReference type="KEGG" id="mpf:MPUT_0706"/>
<dbReference type="EMBL" id="CP003021">
    <property type="protein sequence ID" value="AEM69040.1"/>
    <property type="molecule type" value="Genomic_DNA"/>
</dbReference>
<gene>
    <name evidence="1" type="ordered locus">MPUT_0706</name>
</gene>
<reference evidence="1 2" key="1">
    <citation type="journal article" date="2011" name="J. Bacteriol.">
        <title>Genome Sequence of Mycoplasma putrefaciens Type Strain KS1.</title>
        <authorList>
            <person name="Calcutt M.J."/>
            <person name="Foecking M.F."/>
        </authorList>
    </citation>
    <scope>NUCLEOTIDE SEQUENCE [LARGE SCALE GENOMIC DNA]</scope>
    <source>
        <strain evidence="2">ATCC 15718 / NCTC 10155 / C30 KS-1 / KS-1</strain>
    </source>
</reference>
<proteinExistence type="predicted"/>
<evidence type="ECO:0000313" key="1">
    <source>
        <dbReference type="EMBL" id="AEM69040.1"/>
    </source>
</evidence>
<dbReference type="Proteomes" id="UP000008907">
    <property type="component" value="Chromosome"/>
</dbReference>
<organism evidence="1 2">
    <name type="scientific">Mycoplasma putrefaciens (strain ATCC 15718 / NCTC 10155 / C30 KS-1 / KS-1)</name>
    <dbReference type="NCBI Taxonomy" id="743965"/>
    <lineage>
        <taxon>Bacteria</taxon>
        <taxon>Bacillati</taxon>
        <taxon>Mycoplasmatota</taxon>
        <taxon>Mollicutes</taxon>
        <taxon>Mycoplasmataceae</taxon>
        <taxon>Mycoplasma</taxon>
    </lineage>
</organism>
<accession>A0A7U4E9V1</accession>
<protein>
    <submittedName>
        <fullName evidence="1">Uncharacterized protein</fullName>
    </submittedName>
</protein>